<name>A0AAW4E4S5_PSESX</name>
<dbReference type="GO" id="GO:0016747">
    <property type="term" value="F:acyltransferase activity, transferring groups other than amino-acyl groups"/>
    <property type="evidence" value="ECO:0007669"/>
    <property type="project" value="InterPro"/>
</dbReference>
<evidence type="ECO:0000313" key="2">
    <source>
        <dbReference type="EMBL" id="MBI6715541.1"/>
    </source>
</evidence>
<dbReference type="PROSITE" id="PS51186">
    <property type="entry name" value="GNAT"/>
    <property type="match status" value="1"/>
</dbReference>
<dbReference type="Proteomes" id="UP000629611">
    <property type="component" value="Unassembled WGS sequence"/>
</dbReference>
<proteinExistence type="predicted"/>
<reference evidence="2" key="1">
    <citation type="submission" date="2020-12" db="EMBL/GenBank/DDBJ databases">
        <title>Comparative genomic insights into the epidemiology and virulence of plant pathogenic Pseudomonads from Turkey.</title>
        <authorList>
            <person name="Dillon M."/>
            <person name="Ruiz-Bedoya T."/>
            <person name="Bendalovic-Torma C."/>
            <person name="Guttman K.M."/>
            <person name="Kwak H."/>
            <person name="Middleton M.A."/>
            <person name="Wang P.W."/>
            <person name="Horuz S."/>
            <person name="Aysan Y."/>
            <person name="Guttman D.S."/>
        </authorList>
    </citation>
    <scope>NUCLEOTIDE SEQUENCE</scope>
    <source>
        <strain evidence="2">CT_2_2</strain>
    </source>
</reference>
<organism evidence="2 3">
    <name type="scientific">Pseudomonas syringae</name>
    <dbReference type="NCBI Taxonomy" id="317"/>
    <lineage>
        <taxon>Bacteria</taxon>
        <taxon>Pseudomonadati</taxon>
        <taxon>Pseudomonadota</taxon>
        <taxon>Gammaproteobacteria</taxon>
        <taxon>Pseudomonadales</taxon>
        <taxon>Pseudomonadaceae</taxon>
        <taxon>Pseudomonas</taxon>
    </lineage>
</organism>
<dbReference type="Pfam" id="PF00583">
    <property type="entry name" value="Acetyltransf_1"/>
    <property type="match status" value="1"/>
</dbReference>
<dbReference type="RefSeq" id="WP_010206896.1">
    <property type="nucleotide sequence ID" value="NZ_JAEIJK010000066.1"/>
</dbReference>
<dbReference type="AlphaFoldDB" id="A0AAW4E4S5"/>
<dbReference type="EMBL" id="JAEIKK010000060">
    <property type="protein sequence ID" value="MBI6715541.1"/>
    <property type="molecule type" value="Genomic_DNA"/>
</dbReference>
<feature type="domain" description="N-acetyltransferase" evidence="1">
    <location>
        <begin position="4"/>
        <end position="149"/>
    </location>
</feature>
<gene>
    <name evidence="2" type="ORF">YA0595_20470</name>
</gene>
<sequence>MGKEMVIQATEIAEGQRQRFRDALKSADLPADDIDLPGRTFFEFSQDGETVGWGGFETHGTDGLLRSLVVVSTHRSKRVGVTVLRVIEAKAAEQGIARLHLLTTTASGFFEQQGYAANQRSSAPPLISQTEQFRGLCPDSACYMCKALSALARR</sequence>
<accession>A0AAW4E4S5</accession>
<comment type="caution">
    <text evidence="2">The sequence shown here is derived from an EMBL/GenBank/DDBJ whole genome shotgun (WGS) entry which is preliminary data.</text>
</comment>
<protein>
    <submittedName>
        <fullName evidence="2">GNAT family N-acetyltransferase</fullName>
    </submittedName>
</protein>
<dbReference type="NCBIfam" id="NF040501">
    <property type="entry name" value="resist_ArsN2"/>
    <property type="match status" value="1"/>
</dbReference>
<dbReference type="SUPFAM" id="SSF55729">
    <property type="entry name" value="Acyl-CoA N-acyltransferases (Nat)"/>
    <property type="match status" value="1"/>
</dbReference>
<evidence type="ECO:0000313" key="3">
    <source>
        <dbReference type="Proteomes" id="UP000629611"/>
    </source>
</evidence>
<dbReference type="Gene3D" id="3.40.630.30">
    <property type="match status" value="1"/>
</dbReference>
<dbReference type="InterPro" id="IPR016181">
    <property type="entry name" value="Acyl_CoA_acyltransferase"/>
</dbReference>
<dbReference type="InterPro" id="IPR000182">
    <property type="entry name" value="GNAT_dom"/>
</dbReference>
<evidence type="ECO:0000259" key="1">
    <source>
        <dbReference type="PROSITE" id="PS51186"/>
    </source>
</evidence>